<dbReference type="EMBL" id="JH226131">
    <property type="protein sequence ID" value="EHY54512.1"/>
    <property type="molecule type" value="Genomic_DNA"/>
</dbReference>
<protein>
    <submittedName>
        <fullName evidence="1">Uncharacterized protein</fullName>
    </submittedName>
</protein>
<proteinExistence type="predicted"/>
<keyword evidence="2" id="KW-1185">Reference proteome</keyword>
<reference evidence="1" key="1">
    <citation type="submission" date="2011-07" db="EMBL/GenBank/DDBJ databases">
        <title>The Genome Sequence of Exophiala (Wangiella) dermatitidis NIH/UT8656.</title>
        <authorList>
            <consortium name="The Broad Institute Genome Sequencing Platform"/>
            <person name="Cuomo C."/>
            <person name="Wang Z."/>
            <person name="Hunicke-Smith S."/>
            <person name="Szanislo P.J."/>
            <person name="Earl A."/>
            <person name="Young S.K."/>
            <person name="Zeng Q."/>
            <person name="Gargeya S."/>
            <person name="Fitzgerald M."/>
            <person name="Haas B."/>
            <person name="Abouelleil A."/>
            <person name="Alvarado L."/>
            <person name="Arachchi H.M."/>
            <person name="Berlin A."/>
            <person name="Brown A."/>
            <person name="Chapman S.B."/>
            <person name="Chen Z."/>
            <person name="Dunbar C."/>
            <person name="Freedman E."/>
            <person name="Gearin G."/>
            <person name="Gellesch M."/>
            <person name="Goldberg J."/>
            <person name="Griggs A."/>
            <person name="Gujja S."/>
            <person name="Heiman D."/>
            <person name="Howarth C."/>
            <person name="Larson L."/>
            <person name="Lui A."/>
            <person name="MacDonald P.J.P."/>
            <person name="Montmayeur A."/>
            <person name="Murphy C."/>
            <person name="Neiman D."/>
            <person name="Pearson M."/>
            <person name="Priest M."/>
            <person name="Roberts A."/>
            <person name="Saif S."/>
            <person name="Shea T."/>
            <person name="Shenoy N."/>
            <person name="Sisk P."/>
            <person name="Stolte C."/>
            <person name="Sykes S."/>
            <person name="Wortman J."/>
            <person name="Nusbaum C."/>
            <person name="Birren B."/>
        </authorList>
    </citation>
    <scope>NUCLEOTIDE SEQUENCE</scope>
    <source>
        <strain evidence="1">NIH/UT8656</strain>
    </source>
</reference>
<dbReference type="VEuPathDB" id="FungiDB:HMPREF1120_02680"/>
<dbReference type="Proteomes" id="UP000007304">
    <property type="component" value="Unassembled WGS sequence"/>
</dbReference>
<dbReference type="HOGENOM" id="CLU_2867656_0_0_1"/>
<organism evidence="1 2">
    <name type="scientific">Exophiala dermatitidis (strain ATCC 34100 / CBS 525.76 / NIH/UT8656)</name>
    <name type="common">Black yeast</name>
    <name type="synonym">Wangiella dermatitidis</name>
    <dbReference type="NCBI Taxonomy" id="858893"/>
    <lineage>
        <taxon>Eukaryota</taxon>
        <taxon>Fungi</taxon>
        <taxon>Dikarya</taxon>
        <taxon>Ascomycota</taxon>
        <taxon>Pezizomycotina</taxon>
        <taxon>Eurotiomycetes</taxon>
        <taxon>Chaetothyriomycetidae</taxon>
        <taxon>Chaetothyriales</taxon>
        <taxon>Herpotrichiellaceae</taxon>
        <taxon>Exophiala</taxon>
    </lineage>
</organism>
<sequence length="64" mass="6917">MDHVLHMVTRGISTGIAVASEAVAAHKEKGSGGNANTRWSEDAEGVYVDREWEFDGAIDEEGKE</sequence>
<dbReference type="InParanoid" id="H6BQ66"/>
<gene>
    <name evidence="1" type="ORF">HMPREF1120_02680</name>
</gene>
<dbReference type="AlphaFoldDB" id="H6BQ66"/>
<dbReference type="GeneID" id="20307319"/>
<dbReference type="RefSeq" id="XP_009154973.1">
    <property type="nucleotide sequence ID" value="XM_009156725.1"/>
</dbReference>
<accession>H6BQ66</accession>
<name>H6BQ66_EXODN</name>
<evidence type="ECO:0000313" key="2">
    <source>
        <dbReference type="Proteomes" id="UP000007304"/>
    </source>
</evidence>
<evidence type="ECO:0000313" key="1">
    <source>
        <dbReference type="EMBL" id="EHY54512.1"/>
    </source>
</evidence>